<protein>
    <recommendedName>
        <fullName evidence="5">CP-type G domain-containing protein</fullName>
    </recommendedName>
</protein>
<evidence type="ECO:0000256" key="1">
    <source>
        <dbReference type="ARBA" id="ARBA00022741"/>
    </source>
</evidence>
<feature type="binding site" evidence="4">
    <location>
        <begin position="76"/>
        <end position="79"/>
    </location>
    <ligand>
        <name>GTP</name>
        <dbReference type="ChEBI" id="CHEBI:37565"/>
    </ligand>
</feature>
<sequence length="343" mass="39131">MNSVERAFIARSQFILKQKVQWFPGHMRKGIKDIGRTLKNTDLILEVHDARIPFSGRNLNLLSRIASVKPILLLMNKSDLINNKDKCRIEEELFARMGSNNVPIKHIFWMNSLHSNPIYGGYDSKLMTTIISSIEKIANVGSNNNLFQTDDHYNLLVMGIPNVGKSTVINRLRNVFLQKSGKATKIGSLAGVTRSVLEKIKICDNPKKIYLYDTPGILEPSFHRLETNADIEAMMRCAVCGNISEKVLEAELTADYLLYWMNKMANYQYVEWFGMDKPTNDITELLTYGAIKFNFFEKRRSMTTGETNIVPQLSSVADKFVYAFRDGSFGPILLDEDHLRMTK</sequence>
<proteinExistence type="predicted"/>
<evidence type="ECO:0000259" key="5">
    <source>
        <dbReference type="PROSITE" id="PS51721"/>
    </source>
</evidence>
<evidence type="ECO:0000256" key="4">
    <source>
        <dbReference type="PIRSR" id="PIRSR006230-1"/>
    </source>
</evidence>
<reference evidence="6" key="1">
    <citation type="submission" date="2022-12" db="EMBL/GenBank/DDBJ databases">
        <title>Genome assemblies of Blomia tropicalis.</title>
        <authorList>
            <person name="Cui Y."/>
        </authorList>
    </citation>
    <scope>NUCLEOTIDE SEQUENCE</scope>
    <source>
        <tissue evidence="6">Adult mites</tissue>
    </source>
</reference>
<name>A0A9Q0MH84_BLOTA</name>
<feature type="domain" description="CP-type G" evidence="5">
    <location>
        <begin position="28"/>
        <end position="220"/>
    </location>
</feature>
<dbReference type="PIRSF" id="PIRSF006230">
    <property type="entry name" value="MG442"/>
    <property type="match status" value="1"/>
</dbReference>
<dbReference type="InterPro" id="IPR027417">
    <property type="entry name" value="P-loop_NTPase"/>
</dbReference>
<dbReference type="PANTHER" id="PTHR45782">
    <property type="entry name" value="MITOCHONDRIAL RIBOSOME-ASSOCIATED GTPASE 1"/>
    <property type="match status" value="1"/>
</dbReference>
<feature type="binding site" evidence="4">
    <location>
        <begin position="111"/>
        <end position="112"/>
    </location>
    <ligand>
        <name>GTP</name>
        <dbReference type="ChEBI" id="CHEBI:37565"/>
    </ligand>
</feature>
<dbReference type="InterPro" id="IPR016478">
    <property type="entry name" value="GTPase_MTG1"/>
</dbReference>
<evidence type="ECO:0000256" key="3">
    <source>
        <dbReference type="ARBA" id="ARBA00045284"/>
    </source>
</evidence>
<gene>
    <name evidence="6" type="ORF">RDWZM_003954</name>
</gene>
<dbReference type="PROSITE" id="PS51721">
    <property type="entry name" value="G_CP"/>
    <property type="match status" value="1"/>
</dbReference>
<feature type="binding site" evidence="4">
    <location>
        <position position="216"/>
    </location>
    <ligand>
        <name>GTP</name>
        <dbReference type="ChEBI" id="CHEBI:37565"/>
    </ligand>
</feature>
<dbReference type="GO" id="GO:0003924">
    <property type="term" value="F:GTPase activity"/>
    <property type="evidence" value="ECO:0007669"/>
    <property type="project" value="TreeGrafter"/>
</dbReference>
<evidence type="ECO:0000313" key="6">
    <source>
        <dbReference type="EMBL" id="KAJ6225409.1"/>
    </source>
</evidence>
<keyword evidence="1 4" id="KW-0547">Nucleotide-binding</keyword>
<keyword evidence="2 4" id="KW-0342">GTP-binding</keyword>
<dbReference type="EMBL" id="JAPWDV010000001">
    <property type="protein sequence ID" value="KAJ6225409.1"/>
    <property type="molecule type" value="Genomic_DNA"/>
</dbReference>
<keyword evidence="7" id="KW-1185">Reference proteome</keyword>
<dbReference type="Proteomes" id="UP001142055">
    <property type="component" value="Chromosome 1"/>
</dbReference>
<dbReference type="GO" id="GO:0032543">
    <property type="term" value="P:mitochondrial translation"/>
    <property type="evidence" value="ECO:0007669"/>
    <property type="project" value="TreeGrafter"/>
</dbReference>
<dbReference type="GO" id="GO:0005739">
    <property type="term" value="C:mitochondrion"/>
    <property type="evidence" value="ECO:0007669"/>
    <property type="project" value="TreeGrafter"/>
</dbReference>
<evidence type="ECO:0000313" key="7">
    <source>
        <dbReference type="Proteomes" id="UP001142055"/>
    </source>
</evidence>
<dbReference type="Gene3D" id="3.40.50.300">
    <property type="entry name" value="P-loop containing nucleotide triphosphate hydrolases"/>
    <property type="match status" value="1"/>
</dbReference>
<dbReference type="CDD" id="cd01856">
    <property type="entry name" value="YlqF"/>
    <property type="match status" value="1"/>
</dbReference>
<dbReference type="AlphaFoldDB" id="A0A9Q0MH84"/>
<organism evidence="6 7">
    <name type="scientific">Blomia tropicalis</name>
    <name type="common">Mite</name>
    <dbReference type="NCBI Taxonomy" id="40697"/>
    <lineage>
        <taxon>Eukaryota</taxon>
        <taxon>Metazoa</taxon>
        <taxon>Ecdysozoa</taxon>
        <taxon>Arthropoda</taxon>
        <taxon>Chelicerata</taxon>
        <taxon>Arachnida</taxon>
        <taxon>Acari</taxon>
        <taxon>Acariformes</taxon>
        <taxon>Sarcoptiformes</taxon>
        <taxon>Astigmata</taxon>
        <taxon>Glycyphagoidea</taxon>
        <taxon>Echimyopodidae</taxon>
        <taxon>Blomia</taxon>
    </lineage>
</organism>
<dbReference type="InterPro" id="IPR023179">
    <property type="entry name" value="GTP-bd_ortho_bundle_sf"/>
</dbReference>
<dbReference type="PANTHER" id="PTHR45782:SF4">
    <property type="entry name" value="MITOCHONDRIAL RIBOSOME-ASSOCIATED GTPASE 1"/>
    <property type="match status" value="1"/>
</dbReference>
<evidence type="ECO:0000256" key="2">
    <source>
        <dbReference type="ARBA" id="ARBA00023134"/>
    </source>
</evidence>
<dbReference type="OMA" id="GVLWPKF"/>
<dbReference type="GO" id="GO:0005525">
    <property type="term" value="F:GTP binding"/>
    <property type="evidence" value="ECO:0007669"/>
    <property type="project" value="UniProtKB-KW"/>
</dbReference>
<dbReference type="Pfam" id="PF01926">
    <property type="entry name" value="MMR_HSR1"/>
    <property type="match status" value="1"/>
</dbReference>
<feature type="binding site" evidence="4">
    <location>
        <begin position="162"/>
        <end position="167"/>
    </location>
    <ligand>
        <name>GTP</name>
        <dbReference type="ChEBI" id="CHEBI:37565"/>
    </ligand>
</feature>
<comment type="function">
    <text evidence="3">Plays a role in the regulation of the mitochondrial ribosome assembly and of translational activity. Displays mitochondrial GTPase activity.</text>
</comment>
<dbReference type="SUPFAM" id="SSF52540">
    <property type="entry name" value="P-loop containing nucleoside triphosphate hydrolases"/>
    <property type="match status" value="1"/>
</dbReference>
<dbReference type="Gene3D" id="1.10.1580.10">
    <property type="match status" value="1"/>
</dbReference>
<dbReference type="InterPro" id="IPR030378">
    <property type="entry name" value="G_CP_dom"/>
</dbReference>
<comment type="caution">
    <text evidence="6">The sequence shown here is derived from an EMBL/GenBank/DDBJ whole genome shotgun (WGS) entry which is preliminary data.</text>
</comment>
<dbReference type="InterPro" id="IPR006073">
    <property type="entry name" value="GTP-bd"/>
</dbReference>
<accession>A0A9Q0MH84</accession>